<evidence type="ECO:0000313" key="3">
    <source>
        <dbReference type="EMBL" id="ERG96005.1"/>
    </source>
</evidence>
<evidence type="ECO:0000259" key="2">
    <source>
        <dbReference type="Pfam" id="PF13796"/>
    </source>
</evidence>
<keyword evidence="1" id="KW-0812">Transmembrane</keyword>
<dbReference type="HOGENOM" id="CLU_1682665_0_0_2"/>
<dbReference type="AlphaFoldDB" id="U1NFY0"/>
<protein>
    <recommendedName>
        <fullName evidence="2">Putative sensor domain-containing protein</fullName>
    </recommendedName>
</protein>
<dbReference type="Proteomes" id="UP000030710">
    <property type="component" value="Unassembled WGS sequence"/>
</dbReference>
<feature type="transmembrane region" description="Helical" evidence="1">
    <location>
        <begin position="32"/>
        <end position="57"/>
    </location>
</feature>
<name>U1NFY0_9EURY</name>
<gene>
    <name evidence="3" type="ORF">J07HQW2_02470</name>
</gene>
<dbReference type="EMBL" id="KE356561">
    <property type="protein sequence ID" value="ERG96005.1"/>
    <property type="molecule type" value="Genomic_DNA"/>
</dbReference>
<keyword evidence="1" id="KW-1133">Transmembrane helix</keyword>
<dbReference type="RefSeq" id="WP_021055476.1">
    <property type="nucleotide sequence ID" value="NZ_KE356561.1"/>
</dbReference>
<reference evidence="3 4" key="1">
    <citation type="journal article" date="2013" name="PLoS ONE">
        <title>Assembly-driven community genomics of a hypersaline microbial ecosystem.</title>
        <authorList>
            <person name="Podell S."/>
            <person name="Ugalde J.A."/>
            <person name="Narasingarao P."/>
            <person name="Banfield J.F."/>
            <person name="Heidelberg K.B."/>
            <person name="Allen E.E."/>
        </authorList>
    </citation>
    <scope>NUCLEOTIDE SEQUENCE [LARGE SCALE GENOMIC DNA]</scope>
    <source>
        <strain evidence="4">J07HQW2</strain>
    </source>
</reference>
<proteinExistence type="predicted"/>
<dbReference type="InterPro" id="IPR025828">
    <property type="entry name" value="Put_sensor_dom"/>
</dbReference>
<dbReference type="eggNOG" id="arCOG03085">
    <property type="taxonomic scope" value="Archaea"/>
</dbReference>
<keyword evidence="1" id="KW-0472">Membrane</keyword>
<evidence type="ECO:0000256" key="1">
    <source>
        <dbReference type="SAM" id="Phobius"/>
    </source>
</evidence>
<feature type="transmembrane region" description="Helical" evidence="1">
    <location>
        <begin position="63"/>
        <end position="84"/>
    </location>
</feature>
<organism evidence="3 4">
    <name type="scientific">Haloquadratum walsbyi J07HQW2</name>
    <dbReference type="NCBI Taxonomy" id="1238425"/>
    <lineage>
        <taxon>Archaea</taxon>
        <taxon>Methanobacteriati</taxon>
        <taxon>Methanobacteriota</taxon>
        <taxon>Stenosarchaea group</taxon>
        <taxon>Halobacteria</taxon>
        <taxon>Halobacteriales</taxon>
        <taxon>Haloferacaceae</taxon>
        <taxon>Haloquadratum</taxon>
    </lineage>
</organism>
<evidence type="ECO:0000313" key="4">
    <source>
        <dbReference type="Proteomes" id="UP000030710"/>
    </source>
</evidence>
<dbReference type="STRING" id="1238425.J07HQW2_02470"/>
<dbReference type="Pfam" id="PF13796">
    <property type="entry name" value="Sensor"/>
    <property type="match status" value="1"/>
</dbReference>
<accession>U1NFY0</accession>
<feature type="domain" description="Putative sensor" evidence="2">
    <location>
        <begin position="31"/>
        <end position="99"/>
    </location>
</feature>
<sequence length="156" mass="17438">MRDVSSLNEHTARITHQSRPWRQQTYANLPYLLARFLLGIAYFTTFVTGLALGVSLIPVMVGIPILAGVGGLAGYVGLIEVELLNKVCGQDMSYTVADPRELSITLCLKAIGDFSHSRLHQSGVICLHSKLGLLTERKQRRGVWFNHYLLLLYRLL</sequence>